<keyword evidence="4 6" id="KW-1133">Transmembrane helix</keyword>
<dbReference type="CDD" id="cd13128">
    <property type="entry name" value="MATE_Wzx_like"/>
    <property type="match status" value="1"/>
</dbReference>
<evidence type="ECO:0000256" key="6">
    <source>
        <dbReference type="SAM" id="Phobius"/>
    </source>
</evidence>
<dbReference type="OrthoDB" id="103403at2"/>
<keyword evidence="5 6" id="KW-0472">Membrane</keyword>
<feature type="transmembrane region" description="Helical" evidence="6">
    <location>
        <begin position="45"/>
        <end position="68"/>
    </location>
</feature>
<keyword evidence="8" id="KW-1185">Reference proteome</keyword>
<keyword evidence="3 6" id="KW-0812">Transmembrane</keyword>
<comment type="caution">
    <text evidence="7">The sequence shown here is derived from an EMBL/GenBank/DDBJ whole genome shotgun (WGS) entry which is preliminary data.</text>
</comment>
<dbReference type="InterPro" id="IPR050833">
    <property type="entry name" value="Poly_Biosynth_Transport"/>
</dbReference>
<evidence type="ECO:0000256" key="5">
    <source>
        <dbReference type="ARBA" id="ARBA00023136"/>
    </source>
</evidence>
<feature type="transmembrane region" description="Helical" evidence="6">
    <location>
        <begin position="400"/>
        <end position="419"/>
    </location>
</feature>
<name>A0A5C8LQN7_9GAMM</name>
<feature type="transmembrane region" description="Helical" evidence="6">
    <location>
        <begin position="21"/>
        <end position="39"/>
    </location>
</feature>
<dbReference type="GO" id="GO:0005886">
    <property type="term" value="C:plasma membrane"/>
    <property type="evidence" value="ECO:0007669"/>
    <property type="project" value="UniProtKB-SubCell"/>
</dbReference>
<evidence type="ECO:0000256" key="3">
    <source>
        <dbReference type="ARBA" id="ARBA00022692"/>
    </source>
</evidence>
<evidence type="ECO:0000313" key="8">
    <source>
        <dbReference type="Proteomes" id="UP000321814"/>
    </source>
</evidence>
<dbReference type="EMBL" id="VRLR01000009">
    <property type="protein sequence ID" value="TXK79656.1"/>
    <property type="molecule type" value="Genomic_DNA"/>
</dbReference>
<dbReference type="PANTHER" id="PTHR30250">
    <property type="entry name" value="PST FAMILY PREDICTED COLANIC ACID TRANSPORTER"/>
    <property type="match status" value="1"/>
</dbReference>
<proteinExistence type="predicted"/>
<accession>A0A5C8LQN7</accession>
<feature type="transmembrane region" description="Helical" evidence="6">
    <location>
        <begin position="338"/>
        <end position="361"/>
    </location>
</feature>
<dbReference type="RefSeq" id="WP_147904746.1">
    <property type="nucleotide sequence ID" value="NZ_BAAAGC010000014.1"/>
</dbReference>
<comment type="subcellular location">
    <subcellularLocation>
        <location evidence="1">Cell membrane</location>
        <topology evidence="1">Multi-pass membrane protein</topology>
    </subcellularLocation>
</comment>
<feature type="transmembrane region" description="Helical" evidence="6">
    <location>
        <begin position="307"/>
        <end position="326"/>
    </location>
</feature>
<sequence length="445" mass="49781">MVKFLVKVAKAKAVALLGERLVKLAAGALITIIVARMLGPEATGYYSIVMTWSAFLAPLANLGLNNLVQKSVQSAPDLRTGQQILFTATWLRLIAGFVFAALMFIGFSWYLPSEFEPYQLGAAVLFVGQLFNAFILFEYHQNYLGHFRTLAYSKLGLGILGLIAKLAVLWYGMGIGALFWVVGLEFAAVGVLQYQMYKGHNKSRAVPTEQHGRLTPAWFNWQQGKELLRRSSWLWVSGILSVVYLRIDLIMIERMIDIEAAGVYAAVSRISELWYVIPATLAVRYYPELLKSHQSSWSGYLVLLRKYCGYFLAMALSIAVVIFIVAPPLVPLIFGDKFQAGISVLQIHIWAGVFIFIRYLIGQHLIITGQEPLSLASHGIGAVLNVLLNWWLIPIMGIDGAAWATLISYAYASFFFLFFSGRTRRQLWQLMKVKASGMVVEKETV</sequence>
<feature type="transmembrane region" description="Helical" evidence="6">
    <location>
        <begin position="149"/>
        <end position="171"/>
    </location>
</feature>
<evidence type="ECO:0000256" key="4">
    <source>
        <dbReference type="ARBA" id="ARBA00022989"/>
    </source>
</evidence>
<dbReference type="Pfam" id="PF13440">
    <property type="entry name" value="Polysacc_synt_3"/>
    <property type="match status" value="1"/>
</dbReference>
<evidence type="ECO:0000256" key="2">
    <source>
        <dbReference type="ARBA" id="ARBA00022475"/>
    </source>
</evidence>
<feature type="transmembrane region" description="Helical" evidence="6">
    <location>
        <begin position="373"/>
        <end position="394"/>
    </location>
</feature>
<dbReference type="PANTHER" id="PTHR30250:SF11">
    <property type="entry name" value="O-ANTIGEN TRANSPORTER-RELATED"/>
    <property type="match status" value="1"/>
</dbReference>
<evidence type="ECO:0000313" key="7">
    <source>
        <dbReference type="EMBL" id="TXK79656.1"/>
    </source>
</evidence>
<reference evidence="7 8" key="1">
    <citation type="submission" date="2019-08" db="EMBL/GenBank/DDBJ databases">
        <title>Draft genome analysis of Rheinheimera tangshanensis isolated from the roots of fresh rice plants (Oryza sativa).</title>
        <authorList>
            <person name="Yu Q."/>
            <person name="Qi Y."/>
            <person name="Zhang H."/>
            <person name="Pu J."/>
        </authorList>
    </citation>
    <scope>NUCLEOTIDE SEQUENCE [LARGE SCALE GENOMIC DNA]</scope>
    <source>
        <strain evidence="7 8">JA3-B52</strain>
    </source>
</reference>
<feature type="transmembrane region" description="Helical" evidence="6">
    <location>
        <begin position="117"/>
        <end position="137"/>
    </location>
</feature>
<dbReference type="Proteomes" id="UP000321814">
    <property type="component" value="Unassembled WGS sequence"/>
</dbReference>
<evidence type="ECO:0000256" key="1">
    <source>
        <dbReference type="ARBA" id="ARBA00004651"/>
    </source>
</evidence>
<gene>
    <name evidence="7" type="ORF">FU839_13225</name>
</gene>
<organism evidence="7 8">
    <name type="scientific">Rheinheimera tangshanensis</name>
    <dbReference type="NCBI Taxonomy" id="400153"/>
    <lineage>
        <taxon>Bacteria</taxon>
        <taxon>Pseudomonadati</taxon>
        <taxon>Pseudomonadota</taxon>
        <taxon>Gammaproteobacteria</taxon>
        <taxon>Chromatiales</taxon>
        <taxon>Chromatiaceae</taxon>
        <taxon>Rheinheimera</taxon>
    </lineage>
</organism>
<keyword evidence="2" id="KW-1003">Cell membrane</keyword>
<protein>
    <submittedName>
        <fullName evidence="7">Flippase</fullName>
    </submittedName>
</protein>
<feature type="transmembrane region" description="Helical" evidence="6">
    <location>
        <begin position="89"/>
        <end position="111"/>
    </location>
</feature>
<dbReference type="AlphaFoldDB" id="A0A5C8LQN7"/>
<feature type="transmembrane region" description="Helical" evidence="6">
    <location>
        <begin position="177"/>
        <end position="194"/>
    </location>
</feature>